<evidence type="ECO:0000313" key="4">
    <source>
        <dbReference type="EMBL" id="MBO1320391.1"/>
    </source>
</evidence>
<dbReference type="InterPro" id="IPR024079">
    <property type="entry name" value="MetalloPept_cat_dom_sf"/>
</dbReference>
<dbReference type="GO" id="GO:0006508">
    <property type="term" value="P:proteolysis"/>
    <property type="evidence" value="ECO:0007669"/>
    <property type="project" value="InterPro"/>
</dbReference>
<name>A0A8J7U6I0_9BACT</name>
<dbReference type="PROSITE" id="PS50835">
    <property type="entry name" value="IG_LIKE"/>
    <property type="match status" value="1"/>
</dbReference>
<protein>
    <recommendedName>
        <fullName evidence="6">Peptidase M12B domain-containing protein</fullName>
    </recommendedName>
</protein>
<dbReference type="AlphaFoldDB" id="A0A8J7U6I0"/>
<dbReference type="InterPro" id="IPR013783">
    <property type="entry name" value="Ig-like_fold"/>
</dbReference>
<dbReference type="RefSeq" id="WP_207860345.1">
    <property type="nucleotide sequence ID" value="NZ_JAFREP010000017.1"/>
</dbReference>
<evidence type="ECO:0008006" key="6">
    <source>
        <dbReference type="Google" id="ProtNLM"/>
    </source>
</evidence>
<dbReference type="GO" id="GO:0004222">
    <property type="term" value="F:metalloendopeptidase activity"/>
    <property type="evidence" value="ECO:0007669"/>
    <property type="project" value="InterPro"/>
</dbReference>
<feature type="domain" description="Ig-like" evidence="3">
    <location>
        <begin position="438"/>
        <end position="516"/>
    </location>
</feature>
<dbReference type="InterPro" id="IPR036179">
    <property type="entry name" value="Ig-like_dom_sf"/>
</dbReference>
<dbReference type="PROSITE" id="PS00018">
    <property type="entry name" value="EF_HAND_1"/>
    <property type="match status" value="1"/>
</dbReference>
<evidence type="ECO:0000256" key="1">
    <source>
        <dbReference type="SAM" id="SignalP"/>
    </source>
</evidence>
<feature type="signal peptide" evidence="1">
    <location>
        <begin position="1"/>
        <end position="25"/>
    </location>
</feature>
<dbReference type="SUPFAM" id="SSF48726">
    <property type="entry name" value="Immunoglobulin"/>
    <property type="match status" value="1"/>
</dbReference>
<feature type="chain" id="PRO_5035215567" description="Peptidase M12B domain-containing protein" evidence="1">
    <location>
        <begin position="26"/>
        <end position="658"/>
    </location>
</feature>
<dbReference type="SUPFAM" id="SSF55486">
    <property type="entry name" value="Metalloproteases ('zincins'), catalytic domain"/>
    <property type="match status" value="1"/>
</dbReference>
<accession>A0A8J7U6I0</accession>
<dbReference type="EMBL" id="JAFREP010000017">
    <property type="protein sequence ID" value="MBO1320391.1"/>
    <property type="molecule type" value="Genomic_DNA"/>
</dbReference>
<evidence type="ECO:0000259" key="2">
    <source>
        <dbReference type="PROSITE" id="PS50215"/>
    </source>
</evidence>
<evidence type="ECO:0000259" key="3">
    <source>
        <dbReference type="PROSITE" id="PS50835"/>
    </source>
</evidence>
<reference evidence="4" key="1">
    <citation type="submission" date="2021-03" db="EMBL/GenBank/DDBJ databases">
        <authorList>
            <person name="Wang G."/>
        </authorList>
    </citation>
    <scope>NUCLEOTIDE SEQUENCE</scope>
    <source>
        <strain evidence="4">KCTC 12899</strain>
    </source>
</reference>
<dbReference type="PANTHER" id="PTHR11905">
    <property type="entry name" value="ADAM A DISINTEGRIN AND METALLOPROTEASE DOMAIN"/>
    <property type="match status" value="1"/>
</dbReference>
<comment type="caution">
    <text evidence="4">The sequence shown here is derived from an EMBL/GenBank/DDBJ whole genome shotgun (WGS) entry which is preliminary data.</text>
</comment>
<organism evidence="4 5">
    <name type="scientific">Acanthopleuribacter pedis</name>
    <dbReference type="NCBI Taxonomy" id="442870"/>
    <lineage>
        <taxon>Bacteria</taxon>
        <taxon>Pseudomonadati</taxon>
        <taxon>Acidobacteriota</taxon>
        <taxon>Holophagae</taxon>
        <taxon>Acanthopleuribacterales</taxon>
        <taxon>Acanthopleuribacteraceae</taxon>
        <taxon>Acanthopleuribacter</taxon>
    </lineage>
</organism>
<evidence type="ECO:0000313" key="5">
    <source>
        <dbReference type="Proteomes" id="UP000664417"/>
    </source>
</evidence>
<proteinExistence type="predicted"/>
<dbReference type="Gene3D" id="3.40.390.10">
    <property type="entry name" value="Collagenase (Catalytic Domain)"/>
    <property type="match status" value="1"/>
</dbReference>
<dbReference type="PANTHER" id="PTHR11905:SF159">
    <property type="entry name" value="ADAM METALLOPROTEASE"/>
    <property type="match status" value="1"/>
</dbReference>
<dbReference type="Gene3D" id="2.60.40.10">
    <property type="entry name" value="Immunoglobulins"/>
    <property type="match status" value="1"/>
</dbReference>
<dbReference type="InterPro" id="IPR018247">
    <property type="entry name" value="EF_Hand_1_Ca_BS"/>
</dbReference>
<gene>
    <name evidence="4" type="ORF">J3U88_18090</name>
</gene>
<keyword evidence="1" id="KW-0732">Signal</keyword>
<dbReference type="PROSITE" id="PS50215">
    <property type="entry name" value="ADAM_MEPRO"/>
    <property type="match status" value="1"/>
</dbReference>
<dbReference type="Pfam" id="PF13688">
    <property type="entry name" value="Reprolysin_5"/>
    <property type="match status" value="1"/>
</dbReference>
<dbReference type="InterPro" id="IPR001590">
    <property type="entry name" value="Peptidase_M12B"/>
</dbReference>
<dbReference type="Proteomes" id="UP000664417">
    <property type="component" value="Unassembled WGS sequence"/>
</dbReference>
<feature type="domain" description="Peptidase M12B" evidence="2">
    <location>
        <begin position="198"/>
        <end position="385"/>
    </location>
</feature>
<sequence>MFKYVLPFKRVVFAFWCLCCLQATAQSTETHVAAPNFELDAFSPAVNDVLVVHGLQLEADGEETSLVLERFLVFHPNARVVVATDQGEEISAPPEHAYYRGTVAGRPQTRVFMTVAESGDVRGLIADANQFWSLQWDQTRAQDPVIAATPLARESLAEMPPFECKADEIEAPVDLPGAPPMLHPEQLAIPAELLSARYMTTIAVETDHEFLSRLGGRQAALDYIGDLIGYTSLIYERELGTQTLVGDTFLWETSDDPWTAGNTGDQLHEFRDYWRANRTEVNRTLATFLSSRGLGGGVAWGSQLCSRSNGYSVSANLSGSFNFDNPRSVWDIVVVAHELGHNFGSGHTHCYNPPIDKCYDQCTNEDKTLPCDERGAGCGTILSYCHLLSGGMSNISLTMGLDHPHGDRPERVPAQMLGHVERVAAREPDCIPTTCNPPTIENQPASLSLCVGDQAELRVDATGLNLGYQWRKNGQPIDGATGAVLSLGTVSLDGAGTYYCVITSACGDLTTETAMVGVDAANVQVRPRLTAQGVRPVQLQAAFECMSGSTQWQWIDVTSNRVLASGSDAQITLPRLTETTVVELRVGEDGPNQRTAQARILVAADDAFEDVNGDGCSDIKDLRELIQDWRRQVARDPNNDGMIDLRDFLYINIDETCN</sequence>
<keyword evidence="5" id="KW-1185">Reference proteome</keyword>
<dbReference type="InterPro" id="IPR007110">
    <property type="entry name" value="Ig-like_dom"/>
</dbReference>